<feature type="compositionally biased region" description="Polar residues" evidence="5">
    <location>
        <begin position="1"/>
        <end position="29"/>
    </location>
</feature>
<feature type="compositionally biased region" description="Low complexity" evidence="5">
    <location>
        <begin position="149"/>
        <end position="167"/>
    </location>
</feature>
<name>A0AAN7C840_9PEZI</name>
<keyword evidence="3" id="KW-0862">Zinc</keyword>
<evidence type="ECO:0000256" key="4">
    <source>
        <dbReference type="PROSITE-ProRule" id="PRU00042"/>
    </source>
</evidence>
<dbReference type="InterPro" id="IPR013087">
    <property type="entry name" value="Znf_C2H2_type"/>
</dbReference>
<gene>
    <name evidence="7" type="ORF">C8A03DRAFT_16417</name>
</gene>
<evidence type="ECO:0000256" key="5">
    <source>
        <dbReference type="SAM" id="MobiDB-lite"/>
    </source>
</evidence>
<organism evidence="7 8">
    <name type="scientific">Achaetomium macrosporum</name>
    <dbReference type="NCBI Taxonomy" id="79813"/>
    <lineage>
        <taxon>Eukaryota</taxon>
        <taxon>Fungi</taxon>
        <taxon>Dikarya</taxon>
        <taxon>Ascomycota</taxon>
        <taxon>Pezizomycotina</taxon>
        <taxon>Sordariomycetes</taxon>
        <taxon>Sordariomycetidae</taxon>
        <taxon>Sordariales</taxon>
        <taxon>Chaetomiaceae</taxon>
        <taxon>Achaetomium</taxon>
    </lineage>
</organism>
<evidence type="ECO:0000256" key="2">
    <source>
        <dbReference type="ARBA" id="ARBA00022771"/>
    </source>
</evidence>
<reference evidence="7" key="2">
    <citation type="submission" date="2023-05" db="EMBL/GenBank/DDBJ databases">
        <authorList>
            <consortium name="Lawrence Berkeley National Laboratory"/>
            <person name="Steindorff A."/>
            <person name="Hensen N."/>
            <person name="Bonometti L."/>
            <person name="Westerberg I."/>
            <person name="Brannstrom I.O."/>
            <person name="Guillou S."/>
            <person name="Cros-Aarteil S."/>
            <person name="Calhoun S."/>
            <person name="Haridas S."/>
            <person name="Kuo A."/>
            <person name="Mondo S."/>
            <person name="Pangilinan J."/>
            <person name="Riley R."/>
            <person name="Labutti K."/>
            <person name="Andreopoulos B."/>
            <person name="Lipzen A."/>
            <person name="Chen C."/>
            <person name="Yanf M."/>
            <person name="Daum C."/>
            <person name="Ng V."/>
            <person name="Clum A."/>
            <person name="Ohm R."/>
            <person name="Martin F."/>
            <person name="Silar P."/>
            <person name="Natvig D."/>
            <person name="Lalanne C."/>
            <person name="Gautier V."/>
            <person name="Ament-Velasquez S.L."/>
            <person name="Kruys A."/>
            <person name="Hutchinson M.I."/>
            <person name="Powell A.J."/>
            <person name="Barry K."/>
            <person name="Miller A.N."/>
            <person name="Grigoriev I.V."/>
            <person name="Debuchy R."/>
            <person name="Gladieux P."/>
            <person name="Thoren M.H."/>
            <person name="Johannesson H."/>
        </authorList>
    </citation>
    <scope>NUCLEOTIDE SEQUENCE</scope>
    <source>
        <strain evidence="7">CBS 532.94</strain>
    </source>
</reference>
<keyword evidence="2 4" id="KW-0863">Zinc-finger</keyword>
<dbReference type="Proteomes" id="UP001303760">
    <property type="component" value="Unassembled WGS sequence"/>
</dbReference>
<dbReference type="Gene3D" id="3.30.160.60">
    <property type="entry name" value="Classic Zinc Finger"/>
    <property type="match status" value="1"/>
</dbReference>
<evidence type="ECO:0000313" key="7">
    <source>
        <dbReference type="EMBL" id="KAK4237000.1"/>
    </source>
</evidence>
<dbReference type="GO" id="GO:0008270">
    <property type="term" value="F:zinc ion binding"/>
    <property type="evidence" value="ECO:0007669"/>
    <property type="project" value="UniProtKB-KW"/>
</dbReference>
<dbReference type="GO" id="GO:0000978">
    <property type="term" value="F:RNA polymerase II cis-regulatory region sequence-specific DNA binding"/>
    <property type="evidence" value="ECO:0007669"/>
    <property type="project" value="TreeGrafter"/>
</dbReference>
<proteinExistence type="predicted"/>
<feature type="region of interest" description="Disordered" evidence="5">
    <location>
        <begin position="127"/>
        <end position="167"/>
    </location>
</feature>
<feature type="region of interest" description="Disordered" evidence="5">
    <location>
        <begin position="1"/>
        <end position="35"/>
    </location>
</feature>
<dbReference type="PROSITE" id="PS00028">
    <property type="entry name" value="ZINC_FINGER_C2H2_1"/>
    <property type="match status" value="1"/>
</dbReference>
<dbReference type="SMART" id="SM00355">
    <property type="entry name" value="ZnF_C2H2"/>
    <property type="match status" value="3"/>
</dbReference>
<dbReference type="AlphaFoldDB" id="A0AAN7C840"/>
<dbReference type="EMBL" id="MU860161">
    <property type="protein sequence ID" value="KAK4237000.1"/>
    <property type="molecule type" value="Genomic_DNA"/>
</dbReference>
<accession>A0AAN7C840</accession>
<keyword evidence="8" id="KW-1185">Reference proteome</keyword>
<evidence type="ECO:0000259" key="6">
    <source>
        <dbReference type="PROSITE" id="PS50157"/>
    </source>
</evidence>
<evidence type="ECO:0000256" key="1">
    <source>
        <dbReference type="ARBA" id="ARBA00022723"/>
    </source>
</evidence>
<reference evidence="7" key="1">
    <citation type="journal article" date="2023" name="Mol. Phylogenet. Evol.">
        <title>Genome-scale phylogeny and comparative genomics of the fungal order Sordariales.</title>
        <authorList>
            <person name="Hensen N."/>
            <person name="Bonometti L."/>
            <person name="Westerberg I."/>
            <person name="Brannstrom I.O."/>
            <person name="Guillou S."/>
            <person name="Cros-Aarteil S."/>
            <person name="Calhoun S."/>
            <person name="Haridas S."/>
            <person name="Kuo A."/>
            <person name="Mondo S."/>
            <person name="Pangilinan J."/>
            <person name="Riley R."/>
            <person name="LaButti K."/>
            <person name="Andreopoulos B."/>
            <person name="Lipzen A."/>
            <person name="Chen C."/>
            <person name="Yan M."/>
            <person name="Daum C."/>
            <person name="Ng V."/>
            <person name="Clum A."/>
            <person name="Steindorff A."/>
            <person name="Ohm R.A."/>
            <person name="Martin F."/>
            <person name="Silar P."/>
            <person name="Natvig D.O."/>
            <person name="Lalanne C."/>
            <person name="Gautier V."/>
            <person name="Ament-Velasquez S.L."/>
            <person name="Kruys A."/>
            <person name="Hutchinson M.I."/>
            <person name="Powell A.J."/>
            <person name="Barry K."/>
            <person name="Miller A.N."/>
            <person name="Grigoriev I.V."/>
            <person name="Debuchy R."/>
            <person name="Gladieux P."/>
            <person name="Hiltunen Thoren M."/>
            <person name="Johannesson H."/>
        </authorList>
    </citation>
    <scope>NUCLEOTIDE SEQUENCE</scope>
    <source>
        <strain evidence="7">CBS 532.94</strain>
    </source>
</reference>
<evidence type="ECO:0000256" key="3">
    <source>
        <dbReference type="ARBA" id="ARBA00022833"/>
    </source>
</evidence>
<feature type="domain" description="C2H2-type" evidence="6">
    <location>
        <begin position="174"/>
        <end position="199"/>
    </location>
</feature>
<dbReference type="GO" id="GO:0000981">
    <property type="term" value="F:DNA-binding transcription factor activity, RNA polymerase II-specific"/>
    <property type="evidence" value="ECO:0007669"/>
    <property type="project" value="TreeGrafter"/>
</dbReference>
<dbReference type="PANTHER" id="PTHR23235:SF120">
    <property type="entry name" value="KRUPPEL-LIKE FACTOR 15"/>
    <property type="match status" value="1"/>
</dbReference>
<protein>
    <submittedName>
        <fullName evidence="7">Zinc finger protein zas1</fullName>
    </submittedName>
</protein>
<comment type="caution">
    <text evidence="7">The sequence shown here is derived from an EMBL/GenBank/DDBJ whole genome shotgun (WGS) entry which is preliminary data.</text>
</comment>
<keyword evidence="1" id="KW-0479">Metal-binding</keyword>
<sequence length="265" mass="28812">MSGLPTSSPFSQSLIRPSLSAGSSQTSEPSLPYVGSPVVSTGSPVTHDFLNVATESLINPFEGFDFNAALDTYAGDMDLSAADLAPNHSVSMDPFNNCMDPEVFASFDCGFGSDFLDPFEAPSIVDSESPADSAMGFTSDTSSPLEPFSPASLPTAGTSPASSSPIAPAPRQVLHCLEASCTKVFSRRSELKKHERSTHRLPFRCHLPGCGKAHADQRALHRHFWTRHREYAELHHIPSERAKCPHCEYEGRGDNLKRHMKKHAR</sequence>
<evidence type="ECO:0000313" key="8">
    <source>
        <dbReference type="Proteomes" id="UP001303760"/>
    </source>
</evidence>
<dbReference type="PROSITE" id="PS50157">
    <property type="entry name" value="ZINC_FINGER_C2H2_2"/>
    <property type="match status" value="1"/>
</dbReference>
<dbReference type="PANTHER" id="PTHR23235">
    <property type="entry name" value="KRUEPPEL-LIKE TRANSCRIPTION FACTOR"/>
    <property type="match status" value="1"/>
</dbReference>